<sequence length="119" mass="13566">MLYTSENRALALAEYWVHVHPSNLPTDVCVVEIEVPDTARIMSIPLSSLPENWRVGPPLTSLRQAGDQWVLNKQSLILKAPSAVMPLESNYILNPVHQDMARVSIISITDYVWDRRMKR</sequence>
<accession>X1I098</accession>
<protein>
    <recommendedName>
        <fullName evidence="1">RES domain-containing protein</fullName>
    </recommendedName>
</protein>
<dbReference type="SMART" id="SM00953">
    <property type="entry name" value="RES"/>
    <property type="match status" value="1"/>
</dbReference>
<dbReference type="InterPro" id="IPR014914">
    <property type="entry name" value="RES_dom"/>
</dbReference>
<dbReference type="EMBL" id="BARU01026350">
    <property type="protein sequence ID" value="GAH75841.1"/>
    <property type="molecule type" value="Genomic_DNA"/>
</dbReference>
<dbReference type="Pfam" id="PF08808">
    <property type="entry name" value="RES"/>
    <property type="match status" value="1"/>
</dbReference>
<gene>
    <name evidence="2" type="ORF">S03H2_42340</name>
</gene>
<name>X1I098_9ZZZZ</name>
<feature type="domain" description="RES" evidence="1">
    <location>
        <begin position="1"/>
        <end position="107"/>
    </location>
</feature>
<evidence type="ECO:0000313" key="2">
    <source>
        <dbReference type="EMBL" id="GAH75841.1"/>
    </source>
</evidence>
<organism evidence="2">
    <name type="scientific">marine sediment metagenome</name>
    <dbReference type="NCBI Taxonomy" id="412755"/>
    <lineage>
        <taxon>unclassified sequences</taxon>
        <taxon>metagenomes</taxon>
        <taxon>ecological metagenomes</taxon>
    </lineage>
</organism>
<dbReference type="AlphaFoldDB" id="X1I098"/>
<reference evidence="2" key="1">
    <citation type="journal article" date="2014" name="Front. Microbiol.">
        <title>High frequency of phylogenetically diverse reductive dehalogenase-homologous genes in deep subseafloor sedimentary metagenomes.</title>
        <authorList>
            <person name="Kawai M."/>
            <person name="Futagami T."/>
            <person name="Toyoda A."/>
            <person name="Takaki Y."/>
            <person name="Nishi S."/>
            <person name="Hori S."/>
            <person name="Arai W."/>
            <person name="Tsubouchi T."/>
            <person name="Morono Y."/>
            <person name="Uchiyama I."/>
            <person name="Ito T."/>
            <person name="Fujiyama A."/>
            <person name="Inagaki F."/>
            <person name="Takami H."/>
        </authorList>
    </citation>
    <scope>NUCLEOTIDE SEQUENCE</scope>
    <source>
        <strain evidence="2">Expedition CK06-06</strain>
    </source>
</reference>
<proteinExistence type="predicted"/>
<comment type="caution">
    <text evidence="2">The sequence shown here is derived from an EMBL/GenBank/DDBJ whole genome shotgun (WGS) entry which is preliminary data.</text>
</comment>
<evidence type="ECO:0000259" key="1">
    <source>
        <dbReference type="SMART" id="SM00953"/>
    </source>
</evidence>